<reference evidence="1" key="1">
    <citation type="submission" date="2018-11" db="EMBL/GenBank/DDBJ databases">
        <authorList>
            <person name="Alioto T."/>
            <person name="Alioto T."/>
        </authorList>
    </citation>
    <scope>NUCLEOTIDE SEQUENCE</scope>
</reference>
<dbReference type="OrthoDB" id="6038839at2759"/>
<dbReference type="Proteomes" id="UP000596742">
    <property type="component" value="Unassembled WGS sequence"/>
</dbReference>
<keyword evidence="2" id="KW-1185">Reference proteome</keyword>
<organism evidence="1 2">
    <name type="scientific">Mytilus galloprovincialis</name>
    <name type="common">Mediterranean mussel</name>
    <dbReference type="NCBI Taxonomy" id="29158"/>
    <lineage>
        <taxon>Eukaryota</taxon>
        <taxon>Metazoa</taxon>
        <taxon>Spiralia</taxon>
        <taxon>Lophotrochozoa</taxon>
        <taxon>Mollusca</taxon>
        <taxon>Bivalvia</taxon>
        <taxon>Autobranchia</taxon>
        <taxon>Pteriomorphia</taxon>
        <taxon>Mytilida</taxon>
        <taxon>Mytiloidea</taxon>
        <taxon>Mytilidae</taxon>
        <taxon>Mytilinae</taxon>
        <taxon>Mytilus</taxon>
    </lineage>
</organism>
<comment type="caution">
    <text evidence="1">The sequence shown here is derived from an EMBL/GenBank/DDBJ whole genome shotgun (WGS) entry which is preliminary data.</text>
</comment>
<proteinExistence type="predicted"/>
<evidence type="ECO:0000313" key="1">
    <source>
        <dbReference type="EMBL" id="VDI79949.1"/>
    </source>
</evidence>
<protein>
    <submittedName>
        <fullName evidence="1">Uncharacterized protein</fullName>
    </submittedName>
</protein>
<dbReference type="EMBL" id="UYJE01010124">
    <property type="protein sequence ID" value="VDI79949.1"/>
    <property type="molecule type" value="Genomic_DNA"/>
</dbReference>
<sequence length="204" mass="22987">MIFSNITYARKNNSFQMSKAFFFLVAIASGISQTGATCHDNEIGDLMEGQVLDHPTRPCQRYICQNDTLITVNSGCVFNGTCYRIDSEWQSGCQTYKCDVKFKNNTVWYISEVKTPRCEHGDKCFEKGQEWVEKCGTYTCKVVKSNGTYICEPIRIRQECTDINGNCHGSGDTFAFNCTGIPCDCTCATDTNPVRYRCQVPNVK</sequence>
<evidence type="ECO:0000313" key="2">
    <source>
        <dbReference type="Proteomes" id="UP000596742"/>
    </source>
</evidence>
<accession>A0A8B6HKD4</accession>
<name>A0A8B6HKD4_MYTGA</name>
<dbReference type="AlphaFoldDB" id="A0A8B6HKD4"/>
<gene>
    <name evidence="1" type="ORF">MGAL_10B037215</name>
</gene>